<gene>
    <name evidence="2" type="ORF">ACFFGH_31490</name>
</gene>
<feature type="transmembrane region" description="Helical" evidence="1">
    <location>
        <begin position="48"/>
        <end position="70"/>
    </location>
</feature>
<dbReference type="Pfam" id="PF06993">
    <property type="entry name" value="DUF1304"/>
    <property type="match status" value="1"/>
</dbReference>
<keyword evidence="1" id="KW-1133">Transmembrane helix</keyword>
<sequence length="124" mass="12885">MNALAQVLTIVEAVLLIGVGSVEAFGAHTRLFQRLFGVRAEHLSALRVWLVNQGFYNIVFGLGFVAGLVIAGTGDPAAGRAVIVVLALGQAVLGVVLWVTEPQLWRGAAVQTVLPLAVAGAAML</sequence>
<feature type="transmembrane region" description="Helical" evidence="1">
    <location>
        <begin position="77"/>
        <end position="98"/>
    </location>
</feature>
<evidence type="ECO:0000256" key="1">
    <source>
        <dbReference type="SAM" id="Phobius"/>
    </source>
</evidence>
<keyword evidence="1" id="KW-0812">Transmembrane</keyword>
<dbReference type="RefSeq" id="WP_386676345.1">
    <property type="nucleotide sequence ID" value="NZ_JBHLTG010000013.1"/>
</dbReference>
<comment type="caution">
    <text evidence="2">The sequence shown here is derived from an EMBL/GenBank/DDBJ whole genome shotgun (WGS) entry which is preliminary data.</text>
</comment>
<reference evidence="2 3" key="1">
    <citation type="submission" date="2024-09" db="EMBL/GenBank/DDBJ databases">
        <authorList>
            <person name="Sun Q."/>
            <person name="Mori K."/>
        </authorList>
    </citation>
    <scope>NUCLEOTIDE SEQUENCE [LARGE SCALE GENOMIC DNA]</scope>
    <source>
        <strain evidence="2 3">KCTC 23076</strain>
    </source>
</reference>
<evidence type="ECO:0000313" key="2">
    <source>
        <dbReference type="EMBL" id="MFC0682377.1"/>
    </source>
</evidence>
<proteinExistence type="predicted"/>
<protein>
    <submittedName>
        <fullName evidence="2">DUF1304 family protein</fullName>
    </submittedName>
</protein>
<dbReference type="InterPro" id="IPR009732">
    <property type="entry name" value="DUF1304"/>
</dbReference>
<name>A0ABV6S0Z6_9GAMM</name>
<keyword evidence="3" id="KW-1185">Reference proteome</keyword>
<organism evidence="2 3">
    <name type="scientific">Lysobacter korlensis</name>
    <dbReference type="NCBI Taxonomy" id="553636"/>
    <lineage>
        <taxon>Bacteria</taxon>
        <taxon>Pseudomonadati</taxon>
        <taxon>Pseudomonadota</taxon>
        <taxon>Gammaproteobacteria</taxon>
        <taxon>Lysobacterales</taxon>
        <taxon>Lysobacteraceae</taxon>
        <taxon>Lysobacter</taxon>
    </lineage>
</organism>
<keyword evidence="1" id="KW-0472">Membrane</keyword>
<dbReference type="Proteomes" id="UP001589896">
    <property type="component" value="Unassembled WGS sequence"/>
</dbReference>
<evidence type="ECO:0000313" key="3">
    <source>
        <dbReference type="Proteomes" id="UP001589896"/>
    </source>
</evidence>
<accession>A0ABV6S0Z6</accession>
<dbReference type="EMBL" id="JBHLTG010000013">
    <property type="protein sequence ID" value="MFC0682377.1"/>
    <property type="molecule type" value="Genomic_DNA"/>
</dbReference>